<dbReference type="Gene3D" id="3.30.460.10">
    <property type="entry name" value="Beta Polymerase, domain 2"/>
    <property type="match status" value="1"/>
</dbReference>
<dbReference type="GO" id="GO:0031499">
    <property type="term" value="C:TRAMP complex"/>
    <property type="evidence" value="ECO:0007669"/>
    <property type="project" value="TreeGrafter"/>
</dbReference>
<dbReference type="GO" id="GO:0031123">
    <property type="term" value="P:RNA 3'-end processing"/>
    <property type="evidence" value="ECO:0007669"/>
    <property type="project" value="TreeGrafter"/>
</dbReference>
<dbReference type="PANTHER" id="PTHR23092">
    <property type="entry name" value="POLY(A) RNA POLYMERASE"/>
    <property type="match status" value="1"/>
</dbReference>
<reference evidence="2 3" key="1">
    <citation type="submission" date="2024-03" db="EMBL/GenBank/DDBJ databases">
        <title>The Acrasis kona genome and developmental transcriptomes reveal deep origins of eukaryotic multicellular pathways.</title>
        <authorList>
            <person name="Sheikh S."/>
            <person name="Fu C.-J."/>
            <person name="Brown M.W."/>
            <person name="Baldauf S.L."/>
        </authorList>
    </citation>
    <scope>NUCLEOTIDE SEQUENCE [LARGE SCALE GENOMIC DNA]</scope>
    <source>
        <strain evidence="2 3">ATCC MYA-3509</strain>
    </source>
</reference>
<dbReference type="Proteomes" id="UP001431209">
    <property type="component" value="Unassembled WGS sequence"/>
</dbReference>
<dbReference type="SUPFAM" id="SSF81301">
    <property type="entry name" value="Nucleotidyltransferase"/>
    <property type="match status" value="1"/>
</dbReference>
<dbReference type="InterPro" id="IPR054708">
    <property type="entry name" value="MTPAP-like_central"/>
</dbReference>
<dbReference type="EMBL" id="JAOPGA020000394">
    <property type="protein sequence ID" value="KAL0478451.1"/>
    <property type="molecule type" value="Genomic_DNA"/>
</dbReference>
<dbReference type="PANTHER" id="PTHR23092:SF15">
    <property type="entry name" value="INACTIVE NON-CANONICAL POLY(A) RNA POLYMERASE PROTEIN TRF4-2-RELATED"/>
    <property type="match status" value="1"/>
</dbReference>
<sequence length="308" mass="35506">MQADPLSRLSEDVIDFENRSLLTLHEKELCNKSLLLLQRACRMIDNECVLSVFGSYATGLSTKGSDIDVTVSSKHPNFLAKLHQLATKSKEEFRSSQLIRARVSICRVRTINDVFLDVNCQSERVSVAVNIIKGYLNEFPQLRPIYITVKSILKWYQLNQVFTGGLSSISLQYMIVQHLQLYNKHFNEQIQNVTIGALLRDFFLFYGKHFEHGKVSVDVQKKDFNLLHSGLLCIWDPTKKLHNVASGSYRYTVVRDLFAAAGEYLSSETRPTLSGLSCYLQENFFVRQVDTGPRRNDFKNNRNKRRYY</sequence>
<dbReference type="Gene3D" id="1.10.1410.10">
    <property type="match status" value="1"/>
</dbReference>
<name>A0AAW2YLT4_9EUKA</name>
<dbReference type="GO" id="GO:0043634">
    <property type="term" value="P:polyadenylation-dependent ncRNA catabolic process"/>
    <property type="evidence" value="ECO:0007669"/>
    <property type="project" value="TreeGrafter"/>
</dbReference>
<evidence type="ECO:0000313" key="3">
    <source>
        <dbReference type="Proteomes" id="UP001431209"/>
    </source>
</evidence>
<dbReference type="InterPro" id="IPR045862">
    <property type="entry name" value="Trf4-like"/>
</dbReference>
<dbReference type="Pfam" id="PF22600">
    <property type="entry name" value="MTPAP-like_central"/>
    <property type="match status" value="1"/>
</dbReference>
<feature type="domain" description="Poly(A) RNA polymerase mitochondrial-like central palm" evidence="1">
    <location>
        <begin position="9"/>
        <end position="122"/>
    </location>
</feature>
<proteinExistence type="predicted"/>
<dbReference type="GO" id="GO:0005739">
    <property type="term" value="C:mitochondrion"/>
    <property type="evidence" value="ECO:0007669"/>
    <property type="project" value="UniProtKB-ARBA"/>
</dbReference>
<protein>
    <submittedName>
        <fullName evidence="2">Poly(A) RNA polymerase protein 1</fullName>
    </submittedName>
</protein>
<dbReference type="InterPro" id="IPR043519">
    <property type="entry name" value="NT_sf"/>
</dbReference>
<dbReference type="SUPFAM" id="SSF81631">
    <property type="entry name" value="PAP/OAS1 substrate-binding domain"/>
    <property type="match status" value="1"/>
</dbReference>
<organism evidence="2 3">
    <name type="scientific">Acrasis kona</name>
    <dbReference type="NCBI Taxonomy" id="1008807"/>
    <lineage>
        <taxon>Eukaryota</taxon>
        <taxon>Discoba</taxon>
        <taxon>Heterolobosea</taxon>
        <taxon>Tetramitia</taxon>
        <taxon>Eutetramitia</taxon>
        <taxon>Acrasidae</taxon>
        <taxon>Acrasis</taxon>
    </lineage>
</organism>
<evidence type="ECO:0000259" key="1">
    <source>
        <dbReference type="Pfam" id="PF22600"/>
    </source>
</evidence>
<accession>A0AAW2YLT4</accession>
<dbReference type="GO" id="GO:0005730">
    <property type="term" value="C:nucleolus"/>
    <property type="evidence" value="ECO:0007669"/>
    <property type="project" value="TreeGrafter"/>
</dbReference>
<gene>
    <name evidence="2" type="ORF">AKO1_000427</name>
</gene>
<dbReference type="GO" id="GO:1990817">
    <property type="term" value="F:poly(A) RNA polymerase activity"/>
    <property type="evidence" value="ECO:0007669"/>
    <property type="project" value="InterPro"/>
</dbReference>
<comment type="caution">
    <text evidence="2">The sequence shown here is derived from an EMBL/GenBank/DDBJ whole genome shotgun (WGS) entry which is preliminary data.</text>
</comment>
<dbReference type="AlphaFoldDB" id="A0AAW2YLT4"/>
<evidence type="ECO:0000313" key="2">
    <source>
        <dbReference type="EMBL" id="KAL0478451.1"/>
    </source>
</evidence>
<keyword evidence="3" id="KW-1185">Reference proteome</keyword>
<dbReference type="GO" id="GO:0003729">
    <property type="term" value="F:mRNA binding"/>
    <property type="evidence" value="ECO:0007669"/>
    <property type="project" value="TreeGrafter"/>
</dbReference>